<organism evidence="1 3">
    <name type="scientific">Xenorhabdus doucetiae</name>
    <dbReference type="NCBI Taxonomy" id="351671"/>
    <lineage>
        <taxon>Bacteria</taxon>
        <taxon>Pseudomonadati</taxon>
        <taxon>Pseudomonadota</taxon>
        <taxon>Gammaproteobacteria</taxon>
        <taxon>Enterobacterales</taxon>
        <taxon>Morganellaceae</taxon>
        <taxon>Xenorhabdus</taxon>
    </lineage>
</organism>
<sequence length="525" mass="58025">MSNQIEVSIPSGSSVIIGQRLVLHVTLKSNDKISPDTTVYLDNTHNVTLLDTTHSDESPELFILYLEMSSNMTDGDYVRFGFSISGNINFPPQSVEYTARTLNNDSLRLYYDKSYLDVPSQPNLPPDGNNGESRTRVMARIKDQHSNPIPRLFVFISASSPNDIEKIDLYGNDNSTKIDIEKYQYREGVLLSSNQSGNLIFYVYAKEMQPVTLELYTQVFGITSEVIADSPLHIVNNKPVSSGNYLPAPAIDGFENGGELTTHNQTNFLVNVPLYPDAQVGDIIKFCIDGKTTIYDHILVGLNELGNYSSISLPYNMFQIGVASEFSYLVFLSSGETLYSNSLKLTYTGESWPKPTYYDKCVVYSSFGTNSPNNIIQEADPDNCENIDPNNIVNCPAISQHKNNANDAALFVQITGTNDVTDKTKPPLGSQVKLTLLIKSNPRHVNQVLSKKMPDKPDPNGDGQTAILTIEIPKHYVSGCHEYQNCHAGLIQFSYQAAGSSSSTWTGRIVTSANGADDCDEEHNN</sequence>
<dbReference type="EMBL" id="FO704550">
    <property type="protein sequence ID" value="CDG19515.1"/>
    <property type="molecule type" value="Genomic_DNA"/>
</dbReference>
<keyword evidence="4" id="KW-1185">Reference proteome</keyword>
<name>A0A068R094_9GAMM</name>
<gene>
    <name evidence="2" type="ORF">LY16_02501</name>
    <name evidence="1" type="ORF">XDD1_3830</name>
</gene>
<reference evidence="1 3" key="1">
    <citation type="submission" date="2013-07" db="EMBL/GenBank/DDBJ databases">
        <authorList>
            <person name="Genoscope - CEA"/>
        </authorList>
    </citation>
    <scope>NUCLEOTIDE SEQUENCE [LARGE SCALE GENOMIC DNA]</scope>
    <source>
        <strain evidence="1">FRM16</strain>
        <strain evidence="3">FRM16 / DSM 17909</strain>
    </source>
</reference>
<dbReference type="Proteomes" id="UP000324170">
    <property type="component" value="Unassembled WGS sequence"/>
</dbReference>
<protein>
    <submittedName>
        <fullName evidence="1">Uncharacterized protein</fullName>
    </submittedName>
</protein>
<evidence type="ECO:0000313" key="4">
    <source>
        <dbReference type="Proteomes" id="UP000324170"/>
    </source>
</evidence>
<dbReference type="HOGENOM" id="CLU_027425_0_0_6"/>
<dbReference type="Proteomes" id="UP000032721">
    <property type="component" value="Chromosome"/>
</dbReference>
<dbReference type="OrthoDB" id="6460809at2"/>
<evidence type="ECO:0000313" key="1">
    <source>
        <dbReference type="EMBL" id="CDG19515.1"/>
    </source>
</evidence>
<reference evidence="2 4" key="2">
    <citation type="submission" date="2019-07" db="EMBL/GenBank/DDBJ databases">
        <title>Genomic Encyclopedia of Type Strains, Phase I: the one thousand microbial genomes (KMG-I) project.</title>
        <authorList>
            <person name="Kyrpides N."/>
        </authorList>
    </citation>
    <scope>NUCLEOTIDE SEQUENCE [LARGE SCALE GENOMIC DNA]</scope>
    <source>
        <strain evidence="2 4">DSM 17909</strain>
    </source>
</reference>
<proteinExistence type="predicted"/>
<dbReference type="STRING" id="351671.XDD1_3830"/>
<evidence type="ECO:0000313" key="2">
    <source>
        <dbReference type="EMBL" id="TYP02655.1"/>
    </source>
</evidence>
<dbReference type="KEGG" id="xdo:XDD1_3830"/>
<dbReference type="AlphaFoldDB" id="A0A068R094"/>
<dbReference type="EMBL" id="VNHN01000043">
    <property type="protein sequence ID" value="TYP02655.1"/>
    <property type="molecule type" value="Genomic_DNA"/>
</dbReference>
<accession>A0A068R094</accession>
<evidence type="ECO:0000313" key="3">
    <source>
        <dbReference type="Proteomes" id="UP000032721"/>
    </source>
</evidence>
<dbReference type="RefSeq" id="WP_045973153.1">
    <property type="nucleotide sequence ID" value="NZ_CAWMED010000001.1"/>
</dbReference>